<evidence type="ECO:0000313" key="3">
    <source>
        <dbReference type="EMBL" id="KAK8841389.1"/>
    </source>
</evidence>
<gene>
    <name evidence="3" type="ORF">M9Y10_027006</name>
</gene>
<dbReference type="InterPro" id="IPR039329">
    <property type="entry name" value="SIAE"/>
</dbReference>
<dbReference type="EMBL" id="JAPFFF010000041">
    <property type="protein sequence ID" value="KAK8841389.1"/>
    <property type="molecule type" value="Genomic_DNA"/>
</dbReference>
<proteinExistence type="predicted"/>
<reference evidence="3 4" key="1">
    <citation type="submission" date="2024-04" db="EMBL/GenBank/DDBJ databases">
        <title>Tritrichomonas musculus Genome.</title>
        <authorList>
            <person name="Alves-Ferreira E."/>
            <person name="Grigg M."/>
            <person name="Lorenzi H."/>
            <person name="Galac M."/>
        </authorList>
    </citation>
    <scope>NUCLEOTIDE SEQUENCE [LARGE SCALE GENOMIC DNA]</scope>
    <source>
        <strain evidence="3 4">EAF2021</strain>
    </source>
</reference>
<keyword evidence="1" id="KW-0378">Hydrolase</keyword>
<evidence type="ECO:0000256" key="1">
    <source>
        <dbReference type="ARBA" id="ARBA00022801"/>
    </source>
</evidence>
<sequence length="511" mass="59121">MINFGLPFQNGMILQRQVPICIFGSCKEESDFVVKWNGQFLVSIHLNKGKFKTYLPPLDTYENGILEIGEYKFTDVDIGEVWLSGGQSNIEFLTKWDADRDSIYQLPSDHHIRYFEVGKYTFEGEKEEGTSDNYHWDEWHFFDSSNSPYFSSASTYFCLEMRKKLGIPVGIVSCCRGGTSASCWVPQKDLTGNLQVYLDEYQNDIKDINMDRYLRMNRLIRETYNREAKDFVMRNTVTKEERSKLQTIGKNKKQIDLLNKLNSEYSSSEICKRGPHTPNRPSALYNLMFKKICHFSVRGVLFYQGCEDAKKDKSLLYEELLKRLIFRWRKKVGDVYFIIVQLAPFGSWMNSNGDEFPTVRNAQEKVCDSIDKCALVSLSDSGNEFDIHPKNKFNVGHRMALQALNKIYGFSVISDAPRFLNAERKNHSVLLKFKNATNLTVDGNRINSLLLLIDNEAVDYDFSVDKNSVLLSNEKIECNNKIEIRFAWSGYYKVNLYNEGGLPAFPFKIFI</sequence>
<feature type="domain" description="Sialate O-acetylesterase" evidence="2">
    <location>
        <begin position="282"/>
        <end position="403"/>
    </location>
</feature>
<dbReference type="PANTHER" id="PTHR22901">
    <property type="entry name" value="SIALATE O-ACETYLESTERASE"/>
    <property type="match status" value="1"/>
</dbReference>
<dbReference type="Proteomes" id="UP001470230">
    <property type="component" value="Unassembled WGS sequence"/>
</dbReference>
<evidence type="ECO:0000259" key="2">
    <source>
        <dbReference type="Pfam" id="PF03629"/>
    </source>
</evidence>
<name>A0ABR2H597_9EUKA</name>
<dbReference type="SUPFAM" id="SSF52266">
    <property type="entry name" value="SGNH hydrolase"/>
    <property type="match status" value="1"/>
</dbReference>
<accession>A0ABR2H597</accession>
<dbReference type="Gene3D" id="3.40.50.1110">
    <property type="entry name" value="SGNH hydrolase"/>
    <property type="match status" value="1"/>
</dbReference>
<organism evidence="3 4">
    <name type="scientific">Tritrichomonas musculus</name>
    <dbReference type="NCBI Taxonomy" id="1915356"/>
    <lineage>
        <taxon>Eukaryota</taxon>
        <taxon>Metamonada</taxon>
        <taxon>Parabasalia</taxon>
        <taxon>Tritrichomonadida</taxon>
        <taxon>Tritrichomonadidae</taxon>
        <taxon>Tritrichomonas</taxon>
    </lineage>
</organism>
<dbReference type="Pfam" id="PF03629">
    <property type="entry name" value="SASA"/>
    <property type="match status" value="1"/>
</dbReference>
<evidence type="ECO:0000313" key="4">
    <source>
        <dbReference type="Proteomes" id="UP001470230"/>
    </source>
</evidence>
<comment type="caution">
    <text evidence="3">The sequence shown here is derived from an EMBL/GenBank/DDBJ whole genome shotgun (WGS) entry which is preliminary data.</text>
</comment>
<dbReference type="InterPro" id="IPR005181">
    <property type="entry name" value="SASA"/>
</dbReference>
<keyword evidence="4" id="KW-1185">Reference proteome</keyword>
<dbReference type="InterPro" id="IPR036514">
    <property type="entry name" value="SGNH_hydro_sf"/>
</dbReference>
<protein>
    <recommendedName>
        <fullName evidence="2">Sialate O-acetylesterase domain-containing protein</fullName>
    </recommendedName>
</protein>
<dbReference type="PANTHER" id="PTHR22901:SF0">
    <property type="entry name" value="SIALATE O-ACETYLESTERASE"/>
    <property type="match status" value="1"/>
</dbReference>